<dbReference type="SUPFAM" id="SSF54695">
    <property type="entry name" value="POZ domain"/>
    <property type="match status" value="1"/>
</dbReference>
<reference evidence="3 4" key="1">
    <citation type="submission" date="2014-06" db="EMBL/GenBank/DDBJ databases">
        <title>Evolutionary Origins and Diversification of the Mycorrhizal Mutualists.</title>
        <authorList>
            <consortium name="DOE Joint Genome Institute"/>
            <consortium name="Mycorrhizal Genomics Consortium"/>
            <person name="Kohler A."/>
            <person name="Kuo A."/>
            <person name="Nagy L.G."/>
            <person name="Floudas D."/>
            <person name="Copeland A."/>
            <person name="Barry K.W."/>
            <person name="Cichocki N."/>
            <person name="Veneault-Fourrey C."/>
            <person name="LaButti K."/>
            <person name="Lindquist E.A."/>
            <person name="Lipzen A."/>
            <person name="Lundell T."/>
            <person name="Morin E."/>
            <person name="Murat C."/>
            <person name="Riley R."/>
            <person name="Ohm R."/>
            <person name="Sun H."/>
            <person name="Tunlid A."/>
            <person name="Henrissat B."/>
            <person name="Grigoriev I.V."/>
            <person name="Hibbett D.S."/>
            <person name="Martin F."/>
        </authorList>
    </citation>
    <scope>NUCLEOTIDE SEQUENCE [LARGE SCALE GENOMIC DNA]</scope>
    <source>
        <strain evidence="3 4">SS14</strain>
    </source>
</reference>
<feature type="domain" description="BTB" evidence="2">
    <location>
        <begin position="58"/>
        <end position="122"/>
    </location>
</feature>
<dbReference type="InterPro" id="IPR000210">
    <property type="entry name" value="BTB/POZ_dom"/>
</dbReference>
<feature type="region of interest" description="Disordered" evidence="1">
    <location>
        <begin position="1"/>
        <end position="53"/>
    </location>
</feature>
<dbReference type="Pfam" id="PF00651">
    <property type="entry name" value="BTB"/>
    <property type="match status" value="1"/>
</dbReference>
<gene>
    <name evidence="3" type="ORF">M422DRAFT_70824</name>
</gene>
<keyword evidence="4" id="KW-1185">Reference proteome</keyword>
<evidence type="ECO:0000256" key="1">
    <source>
        <dbReference type="SAM" id="MobiDB-lite"/>
    </source>
</evidence>
<accession>A0A0C9UR90</accession>
<evidence type="ECO:0000313" key="4">
    <source>
        <dbReference type="Proteomes" id="UP000054279"/>
    </source>
</evidence>
<sequence>MAESLKRGQEYNPSLETSHAGSQPNKRMRTSGVTDGSDRNGISSPPSKSKSKAYHEDGNLVIVAGDVAFKVHRGLLTGRSNIFRDMFVVGSQLSCGETFDGCPVVRVSESEEYMAIFLKCLYGYMWPHPLHDEKPFRIALKCSHKYQVYTLRRQFLDKLSENYPTDLATFDEMNNVPQPLGLNKAFTRLLPVIFEVEALWLAPAGLYNLFLVEDKLEIDQLPGNILLKFYRVSALLSTEFPKFIQNAVVREYRYHACCNGKWSDMHSEIATDLLEPEIIACMSPLLLPLFLETLPITKKLCQRCFTELEESIKEYRNDMWSKLPKLFDIGESWEELLKLKESQDES</sequence>
<dbReference type="PROSITE" id="PS50097">
    <property type="entry name" value="BTB"/>
    <property type="match status" value="1"/>
</dbReference>
<evidence type="ECO:0000313" key="3">
    <source>
        <dbReference type="EMBL" id="KIJ31697.1"/>
    </source>
</evidence>
<dbReference type="SMART" id="SM00225">
    <property type="entry name" value="BTB"/>
    <property type="match status" value="1"/>
</dbReference>
<dbReference type="CDD" id="cd18186">
    <property type="entry name" value="BTB_POZ_ZBTB_KLHL-like"/>
    <property type="match status" value="1"/>
</dbReference>
<dbReference type="HOGENOM" id="CLU_033082_3_2_1"/>
<feature type="compositionally biased region" description="Polar residues" evidence="1">
    <location>
        <begin position="11"/>
        <end position="25"/>
    </location>
</feature>
<dbReference type="Gene3D" id="3.30.710.10">
    <property type="entry name" value="Potassium Channel Kv1.1, Chain A"/>
    <property type="match status" value="1"/>
</dbReference>
<dbReference type="InterPro" id="IPR011333">
    <property type="entry name" value="SKP1/BTB/POZ_sf"/>
</dbReference>
<evidence type="ECO:0000259" key="2">
    <source>
        <dbReference type="PROSITE" id="PS50097"/>
    </source>
</evidence>
<protein>
    <recommendedName>
        <fullName evidence="2">BTB domain-containing protein</fullName>
    </recommendedName>
</protein>
<name>A0A0C9UR90_SPHS4</name>
<proteinExistence type="predicted"/>
<organism evidence="3 4">
    <name type="scientific">Sphaerobolus stellatus (strain SS14)</name>
    <dbReference type="NCBI Taxonomy" id="990650"/>
    <lineage>
        <taxon>Eukaryota</taxon>
        <taxon>Fungi</taxon>
        <taxon>Dikarya</taxon>
        <taxon>Basidiomycota</taxon>
        <taxon>Agaricomycotina</taxon>
        <taxon>Agaricomycetes</taxon>
        <taxon>Phallomycetidae</taxon>
        <taxon>Geastrales</taxon>
        <taxon>Sphaerobolaceae</taxon>
        <taxon>Sphaerobolus</taxon>
    </lineage>
</organism>
<dbReference type="OrthoDB" id="3036049at2759"/>
<dbReference type="Proteomes" id="UP000054279">
    <property type="component" value="Unassembled WGS sequence"/>
</dbReference>
<dbReference type="AlphaFoldDB" id="A0A0C9UR90"/>
<dbReference type="EMBL" id="KN837238">
    <property type="protein sequence ID" value="KIJ31697.1"/>
    <property type="molecule type" value="Genomic_DNA"/>
</dbReference>